<dbReference type="InterPro" id="IPR016160">
    <property type="entry name" value="Ald_DH_CS_CYS"/>
</dbReference>
<sequence>MLTSALRPSLLRHASVHPSAWRSVPCRLFSTVSQFATVDPVSLSASEVHHIENLVEGEWRKSKETYSVVDPLNGEPFIKAPKTTSDELGPFVSSLKKVPKSGRHNPLKSPERYLMYGRVFQKAAEHLHDPEVLDFFVKCIQRVMPKSYAQCKGEMTIIRTFLENFSGDSVRFLCRGFTVAGDHLGQQSQGYRWPYGPVAVISPFNFPLEICGMQMLGAAMVGNKPVVKTESTMGMPVEQFIRFMHFCGLPKDEIDFISCRGPVMSDLVSRAAVRMVQFTGSSETSEKLSKLTKGRMKTEDSGFDWKILGPDVSDPEYVAWQCDQDAYAMSGQKCSAQSLVAAHKNWVSAGLYDKVAALAKRRSLAELTLSPVLSHTTKDIMDHIEALSSLPGARLLFGGRPLEDHKIPEQYGAVEPSAVLVPLDTLLQPNFFPTCTRELFGPVQVVTEWQDGEEGKLIEMCEWMSHHLTAAVVSSDMLFLQKILGSTVNGTTYAGLRARTTGAPQNHWFGPAGDPMAAGIGTPEAILQTWTCHREVVFDHGPIPEGWTTPPPT</sequence>
<name>A0A0G4F3J9_VITBC</name>
<organism evidence="5 6">
    <name type="scientific">Vitrella brassicaformis (strain CCMP3155)</name>
    <dbReference type="NCBI Taxonomy" id="1169540"/>
    <lineage>
        <taxon>Eukaryota</taxon>
        <taxon>Sar</taxon>
        <taxon>Alveolata</taxon>
        <taxon>Colpodellida</taxon>
        <taxon>Vitrellaceae</taxon>
        <taxon>Vitrella</taxon>
    </lineage>
</organism>
<dbReference type="PANTHER" id="PTHR43521:SF7">
    <property type="entry name" value="DELTA-1-PYRROLINE-5-CARBOXYLATE DEHYDROGENASE 12A1, MITOCHONDRIAL"/>
    <property type="match status" value="1"/>
</dbReference>
<dbReference type="InterPro" id="IPR016163">
    <property type="entry name" value="Ald_DH_C"/>
</dbReference>
<dbReference type="PhylomeDB" id="A0A0G4F3J9"/>
<dbReference type="OrthoDB" id="440325at2759"/>
<evidence type="ECO:0000256" key="1">
    <source>
        <dbReference type="ARBA" id="ARBA00009986"/>
    </source>
</evidence>
<dbReference type="OMA" id="NGFRWPF"/>
<dbReference type="Gene3D" id="3.40.605.10">
    <property type="entry name" value="Aldehyde Dehydrogenase, Chain A, domain 1"/>
    <property type="match status" value="1"/>
</dbReference>
<evidence type="ECO:0000256" key="2">
    <source>
        <dbReference type="ARBA" id="ARBA00023002"/>
    </source>
</evidence>
<proteinExistence type="inferred from homology"/>
<evidence type="ECO:0000256" key="3">
    <source>
        <dbReference type="ARBA" id="ARBA00023027"/>
    </source>
</evidence>
<feature type="domain" description="Aldehyde dehydrogenase" evidence="4">
    <location>
        <begin position="59"/>
        <end position="494"/>
    </location>
</feature>
<dbReference type="PANTHER" id="PTHR43521">
    <property type="entry name" value="ALPHA-AMINOADIPIC SEMIALDEHYDE DEHYDROGENASE"/>
    <property type="match status" value="1"/>
</dbReference>
<dbReference type="STRING" id="1169540.A0A0G4F3J9"/>
<keyword evidence="3" id="KW-0520">NAD</keyword>
<dbReference type="Pfam" id="PF00171">
    <property type="entry name" value="Aldedh"/>
    <property type="match status" value="1"/>
</dbReference>
<dbReference type="PROSITE" id="PS00070">
    <property type="entry name" value="ALDEHYDE_DEHYDR_CYS"/>
    <property type="match status" value="1"/>
</dbReference>
<dbReference type="EMBL" id="CDMY01000366">
    <property type="protein sequence ID" value="CEM06404.1"/>
    <property type="molecule type" value="Genomic_DNA"/>
</dbReference>
<accession>A0A0G4F3J9</accession>
<dbReference type="Gene3D" id="3.40.309.10">
    <property type="entry name" value="Aldehyde Dehydrogenase, Chain A, domain 2"/>
    <property type="match status" value="1"/>
</dbReference>
<keyword evidence="2" id="KW-0560">Oxidoreductase</keyword>
<evidence type="ECO:0000259" key="4">
    <source>
        <dbReference type="Pfam" id="PF00171"/>
    </source>
</evidence>
<dbReference type="SUPFAM" id="SSF53720">
    <property type="entry name" value="ALDH-like"/>
    <property type="match status" value="1"/>
</dbReference>
<reference evidence="5 6" key="1">
    <citation type="submission" date="2014-11" db="EMBL/GenBank/DDBJ databases">
        <authorList>
            <person name="Zhu J."/>
            <person name="Qi W."/>
            <person name="Song R."/>
        </authorList>
    </citation>
    <scope>NUCLEOTIDE SEQUENCE [LARGE SCALE GENOMIC DNA]</scope>
</reference>
<dbReference type="FunFam" id="3.40.605.10:FF:000019">
    <property type="entry name" value="probable aldehyde dehydrogenase"/>
    <property type="match status" value="1"/>
</dbReference>
<dbReference type="VEuPathDB" id="CryptoDB:Vbra_5619"/>
<dbReference type="InterPro" id="IPR015590">
    <property type="entry name" value="Aldehyde_DH_dom"/>
</dbReference>
<dbReference type="InterPro" id="IPR016162">
    <property type="entry name" value="Ald_DH_N"/>
</dbReference>
<dbReference type="AlphaFoldDB" id="A0A0G4F3J9"/>
<dbReference type="Proteomes" id="UP000041254">
    <property type="component" value="Unassembled WGS sequence"/>
</dbReference>
<keyword evidence="6" id="KW-1185">Reference proteome</keyword>
<protein>
    <recommendedName>
        <fullName evidence="4">Aldehyde dehydrogenase domain-containing protein</fullName>
    </recommendedName>
</protein>
<dbReference type="GO" id="GO:0004029">
    <property type="term" value="F:aldehyde dehydrogenase (NAD+) activity"/>
    <property type="evidence" value="ECO:0007669"/>
    <property type="project" value="InterPro"/>
</dbReference>
<evidence type="ECO:0000313" key="5">
    <source>
        <dbReference type="EMBL" id="CEM06404.1"/>
    </source>
</evidence>
<dbReference type="InterPro" id="IPR044638">
    <property type="entry name" value="ALDH7A1-like"/>
</dbReference>
<dbReference type="InterPro" id="IPR016161">
    <property type="entry name" value="Ald_DH/histidinol_DH"/>
</dbReference>
<evidence type="ECO:0000313" key="6">
    <source>
        <dbReference type="Proteomes" id="UP000041254"/>
    </source>
</evidence>
<dbReference type="InParanoid" id="A0A0G4F3J9"/>
<gene>
    <name evidence="5" type="ORF">Vbra_5619</name>
</gene>
<comment type="similarity">
    <text evidence="1">Belongs to the aldehyde dehydrogenase family.</text>
</comment>